<name>A0A2A6B6F1_PRIPA</name>
<accession>A0A2A6B6F1</accession>
<keyword evidence="2" id="KW-1185">Reference proteome</keyword>
<dbReference type="EnsemblMetazoa" id="PPA28064.1">
    <property type="protein sequence ID" value="PPA28064.1"/>
    <property type="gene ID" value="WBGene00117618"/>
</dbReference>
<organism evidence="1 2">
    <name type="scientific">Pristionchus pacificus</name>
    <name type="common">Parasitic nematode worm</name>
    <dbReference type="NCBI Taxonomy" id="54126"/>
    <lineage>
        <taxon>Eukaryota</taxon>
        <taxon>Metazoa</taxon>
        <taxon>Ecdysozoa</taxon>
        <taxon>Nematoda</taxon>
        <taxon>Chromadorea</taxon>
        <taxon>Rhabditida</taxon>
        <taxon>Rhabditina</taxon>
        <taxon>Diplogasteromorpha</taxon>
        <taxon>Diplogasteroidea</taxon>
        <taxon>Neodiplogasteridae</taxon>
        <taxon>Pristionchus</taxon>
    </lineage>
</organism>
<dbReference type="AlphaFoldDB" id="A0A2A6B6F1"/>
<evidence type="ECO:0000313" key="1">
    <source>
        <dbReference type="EnsemblMetazoa" id="PPA28064.1"/>
    </source>
</evidence>
<accession>A0A8R1YMI2</accession>
<evidence type="ECO:0000313" key="2">
    <source>
        <dbReference type="Proteomes" id="UP000005239"/>
    </source>
</evidence>
<protein>
    <submittedName>
        <fullName evidence="1">Uncharacterized protein</fullName>
    </submittedName>
</protein>
<sequence>MDDINPFWFFFLAWHGILLGPDLDSHSTIVTYMSDGQLTIMTEPMTPPPNITGNSAFRMELEIVEEEPSRVDSRMD</sequence>
<gene>
    <name evidence="1" type="primary">WBGene00117618</name>
</gene>
<proteinExistence type="predicted"/>
<reference evidence="2" key="1">
    <citation type="journal article" date="2008" name="Nat. Genet.">
        <title>The Pristionchus pacificus genome provides a unique perspective on nematode lifestyle and parasitism.</title>
        <authorList>
            <person name="Dieterich C."/>
            <person name="Clifton S.W."/>
            <person name="Schuster L.N."/>
            <person name="Chinwalla A."/>
            <person name="Delehaunty K."/>
            <person name="Dinkelacker I."/>
            <person name="Fulton L."/>
            <person name="Fulton R."/>
            <person name="Godfrey J."/>
            <person name="Minx P."/>
            <person name="Mitreva M."/>
            <person name="Roeseler W."/>
            <person name="Tian H."/>
            <person name="Witte H."/>
            <person name="Yang S.P."/>
            <person name="Wilson R.K."/>
            <person name="Sommer R.J."/>
        </authorList>
    </citation>
    <scope>NUCLEOTIDE SEQUENCE [LARGE SCALE GENOMIC DNA]</scope>
    <source>
        <strain evidence="2">PS312</strain>
    </source>
</reference>
<reference evidence="1" key="2">
    <citation type="submission" date="2022-06" db="UniProtKB">
        <authorList>
            <consortium name="EnsemblMetazoa"/>
        </authorList>
    </citation>
    <scope>IDENTIFICATION</scope>
    <source>
        <strain evidence="1">PS312</strain>
    </source>
</reference>
<dbReference type="Proteomes" id="UP000005239">
    <property type="component" value="Unassembled WGS sequence"/>
</dbReference>